<accession>A0ABY2B876</accession>
<feature type="domain" description="DUF402" evidence="2">
    <location>
        <begin position="33"/>
        <end position="169"/>
    </location>
</feature>
<evidence type="ECO:0000313" key="4">
    <source>
        <dbReference type="Proteomes" id="UP000295818"/>
    </source>
</evidence>
<dbReference type="PANTHER" id="PTHR39159:SF1">
    <property type="entry name" value="UPF0374 PROTEIN YGAC"/>
    <property type="match status" value="1"/>
</dbReference>
<evidence type="ECO:0000259" key="2">
    <source>
        <dbReference type="Pfam" id="PF04167"/>
    </source>
</evidence>
<keyword evidence="4" id="KW-1185">Reference proteome</keyword>
<organism evidence="3 4">
    <name type="scientific">Kribbella orskensis</name>
    <dbReference type="NCBI Taxonomy" id="2512216"/>
    <lineage>
        <taxon>Bacteria</taxon>
        <taxon>Bacillati</taxon>
        <taxon>Actinomycetota</taxon>
        <taxon>Actinomycetes</taxon>
        <taxon>Propionibacteriales</taxon>
        <taxon>Kribbellaceae</taxon>
        <taxon>Kribbella</taxon>
    </lineage>
</organism>
<sequence length="191" mass="21561">MPASPTVIGMEPDRGGGVGKDLRMVRTLFRKYDGRPHRLLESIRLGEDEHGLWVGSVPGSRGQRADGRWVSIDHHRVRLYPRGEWWSALFNDAPHPTEVYCDITMPAEFGVDSVTTVDLDLDIRRYRDGRVEVMDEDEFESHQQLYAYPPQVIAAARASCAWVVANISSSEPFTTVYKTYLTQLRALTPAG</sequence>
<name>A0ABY2B876_9ACTN</name>
<gene>
    <name evidence="3" type="ORF">EV644_13014</name>
</gene>
<reference evidence="3 4" key="1">
    <citation type="journal article" date="2015" name="Stand. Genomic Sci.">
        <title>Genomic Encyclopedia of Bacterial and Archaeal Type Strains, Phase III: the genomes of soil and plant-associated and newly described type strains.</title>
        <authorList>
            <person name="Whitman W.B."/>
            <person name="Woyke T."/>
            <person name="Klenk H.P."/>
            <person name="Zhou Y."/>
            <person name="Lilburn T.G."/>
            <person name="Beck B.J."/>
            <person name="De Vos P."/>
            <person name="Vandamme P."/>
            <person name="Eisen J.A."/>
            <person name="Garrity G."/>
            <person name="Hugenholtz P."/>
            <person name="Kyrpides N.C."/>
        </authorList>
    </citation>
    <scope>NUCLEOTIDE SEQUENCE [LARGE SCALE GENOMIC DNA]</scope>
    <source>
        <strain evidence="3 4">VKM Ac-2538</strain>
    </source>
</reference>
<dbReference type="Proteomes" id="UP000295818">
    <property type="component" value="Unassembled WGS sequence"/>
</dbReference>
<dbReference type="InterPro" id="IPR007295">
    <property type="entry name" value="DUF402"/>
</dbReference>
<dbReference type="Pfam" id="PF04167">
    <property type="entry name" value="DUF402"/>
    <property type="match status" value="1"/>
</dbReference>
<dbReference type="Gene3D" id="2.40.380.10">
    <property type="entry name" value="FomD-like"/>
    <property type="match status" value="1"/>
</dbReference>
<dbReference type="EMBL" id="SLWM01000030">
    <property type="protein sequence ID" value="TCO11572.1"/>
    <property type="molecule type" value="Genomic_DNA"/>
</dbReference>
<dbReference type="InterPro" id="IPR035930">
    <property type="entry name" value="FomD-like_sf"/>
</dbReference>
<dbReference type="InterPro" id="IPR050212">
    <property type="entry name" value="Ntdp-like"/>
</dbReference>
<proteinExistence type="predicted"/>
<keyword evidence="1" id="KW-0378">Hydrolase</keyword>
<comment type="caution">
    <text evidence="3">The sequence shown here is derived from an EMBL/GenBank/DDBJ whole genome shotgun (WGS) entry which is preliminary data.</text>
</comment>
<evidence type="ECO:0000313" key="3">
    <source>
        <dbReference type="EMBL" id="TCO11572.1"/>
    </source>
</evidence>
<evidence type="ECO:0000256" key="1">
    <source>
        <dbReference type="ARBA" id="ARBA00022801"/>
    </source>
</evidence>
<dbReference type="SUPFAM" id="SSF159234">
    <property type="entry name" value="FomD-like"/>
    <property type="match status" value="1"/>
</dbReference>
<dbReference type="PANTHER" id="PTHR39159">
    <property type="match status" value="1"/>
</dbReference>
<protein>
    <recommendedName>
        <fullName evidence="2">DUF402 domain-containing protein</fullName>
    </recommendedName>
</protein>